<name>A0A0L0WB74_GOTPU</name>
<dbReference type="RefSeq" id="WP_050355205.1">
    <property type="nucleotide sequence ID" value="NZ_LGSS01000006.1"/>
</dbReference>
<dbReference type="PANTHER" id="PTHR46825">
    <property type="entry name" value="D-ALANYL-D-ALANINE-CARBOXYPEPTIDASE/ENDOPEPTIDASE AMPH"/>
    <property type="match status" value="1"/>
</dbReference>
<protein>
    <submittedName>
        <fullName evidence="2">Beta-lactamase class C and other penicillin binding protein</fullName>
    </submittedName>
</protein>
<dbReference type="Gene3D" id="3.40.710.10">
    <property type="entry name" value="DD-peptidase/beta-lactamase superfamily"/>
    <property type="match status" value="1"/>
</dbReference>
<dbReference type="STRING" id="1503.CLPU_6c01780"/>
<comment type="caution">
    <text evidence="2">The sequence shown here is derived from an EMBL/GenBank/DDBJ whole genome shotgun (WGS) entry which is preliminary data.</text>
</comment>
<dbReference type="InterPro" id="IPR012338">
    <property type="entry name" value="Beta-lactam/transpept-like"/>
</dbReference>
<evidence type="ECO:0000259" key="1">
    <source>
        <dbReference type="Pfam" id="PF00144"/>
    </source>
</evidence>
<dbReference type="AlphaFoldDB" id="A0A0L0WB74"/>
<dbReference type="PANTHER" id="PTHR46825:SF7">
    <property type="entry name" value="D-ALANYL-D-ALANINE CARBOXYPEPTIDASE"/>
    <property type="match status" value="1"/>
</dbReference>
<accession>A0A0L0WB74</accession>
<gene>
    <name evidence="2" type="ORF">CLPU_6c01780</name>
</gene>
<organism evidence="2 3">
    <name type="scientific">Gottschalkia purinilytica</name>
    <name type="common">Clostridium purinilyticum</name>
    <dbReference type="NCBI Taxonomy" id="1503"/>
    <lineage>
        <taxon>Bacteria</taxon>
        <taxon>Bacillati</taxon>
        <taxon>Bacillota</taxon>
        <taxon>Tissierellia</taxon>
        <taxon>Tissierellales</taxon>
        <taxon>Gottschalkiaceae</taxon>
        <taxon>Gottschalkia</taxon>
    </lineage>
</organism>
<dbReference type="Proteomes" id="UP000037267">
    <property type="component" value="Unassembled WGS sequence"/>
</dbReference>
<feature type="domain" description="Beta-lactamase-related" evidence="1">
    <location>
        <begin position="43"/>
        <end position="337"/>
    </location>
</feature>
<dbReference type="OrthoDB" id="9797709at2"/>
<keyword evidence="3" id="KW-1185">Reference proteome</keyword>
<proteinExistence type="predicted"/>
<dbReference type="Pfam" id="PF00144">
    <property type="entry name" value="Beta-lactamase"/>
    <property type="match status" value="1"/>
</dbReference>
<dbReference type="SUPFAM" id="SSF56601">
    <property type="entry name" value="beta-lactamase/transpeptidase-like"/>
    <property type="match status" value="1"/>
</dbReference>
<dbReference type="InterPro" id="IPR001466">
    <property type="entry name" value="Beta-lactam-related"/>
</dbReference>
<dbReference type="InterPro" id="IPR050491">
    <property type="entry name" value="AmpC-like"/>
</dbReference>
<sequence length="348" mass="39968">MKESSIKQKLNTTLDKIIDNKKIFGAIANIQSSNNSFSWSKSAGNLNKNSQYAIASITKLYTLAAILKLRATGHLQLEDTLSKYFSKDFLCGLHTYKGIDYSENITIKQLLSHTTGLPDYYTQKGENGKSIFDEVILKDKSLSFDELILMTKKMKPKFKPDEKRKAFYSDINFDILGKIIEIITCKKLNEFFSEAIYEPLNLKDTYLYDVDSKDSFAPIYFKKQILHRPLFIASAFSSGGIVSNAQENMIFLRAFFEGKLFPKEYLEELYIWNRIQWFPLKYGIGMMQCKMSRLMSPLFPAPEIIGHSGSTGTFAFYCPKKDLFITGTINQTTKNPFQLVYRLLNCFD</sequence>
<reference evidence="3" key="1">
    <citation type="submission" date="2015-07" db="EMBL/GenBank/DDBJ databases">
        <title>Draft genome sequence of the purine-degrading Gottschalkia purinilyticum DSM 1384 (formerly Clostridium purinilyticum).</title>
        <authorList>
            <person name="Poehlein A."/>
            <person name="Schiel-Bengelsdorf B."/>
            <person name="Bengelsdorf F.R."/>
            <person name="Daniel R."/>
            <person name="Duerre P."/>
        </authorList>
    </citation>
    <scope>NUCLEOTIDE SEQUENCE [LARGE SCALE GENOMIC DNA]</scope>
    <source>
        <strain evidence="3">DSM 1384</strain>
    </source>
</reference>
<evidence type="ECO:0000313" key="3">
    <source>
        <dbReference type="Proteomes" id="UP000037267"/>
    </source>
</evidence>
<evidence type="ECO:0000313" key="2">
    <source>
        <dbReference type="EMBL" id="KNF08692.1"/>
    </source>
</evidence>
<dbReference type="EMBL" id="LGSS01000006">
    <property type="protein sequence ID" value="KNF08692.1"/>
    <property type="molecule type" value="Genomic_DNA"/>
</dbReference>